<name>A0A4R4ZHR8_9ACTN</name>
<dbReference type="AlphaFoldDB" id="A0A4R4ZHR8"/>
<accession>A0A4R4ZHR8</accession>
<evidence type="ECO:0000313" key="4">
    <source>
        <dbReference type="Proteomes" id="UP000295124"/>
    </source>
</evidence>
<dbReference type="EMBL" id="SMKX01000058">
    <property type="protein sequence ID" value="TDD58113.1"/>
    <property type="molecule type" value="Genomic_DNA"/>
</dbReference>
<gene>
    <name evidence="3" type="ORF">E1263_20450</name>
</gene>
<dbReference type="RefSeq" id="WP_132169705.1">
    <property type="nucleotide sequence ID" value="NZ_SMKX01000058.1"/>
</dbReference>
<sequence>MRAISTVLVILLLVVGCSGTSSNDPPGAAPTEPVLTSDEPAPEPTDPESSQPEEKKPGFGLATAPVGGAPDEAGVEQCAAVSLTGVELKEGTTVDLGPVHLEPEGIFQLDDSICKDRRPCKDVQWKAGSLDSCYVGARQIANGSSEVKVVVPAQVTCATEEDCSDLKATAGKGSFVFFIPGELTPAPSETPETPTGG</sequence>
<dbReference type="Proteomes" id="UP000295124">
    <property type="component" value="Unassembled WGS sequence"/>
</dbReference>
<reference evidence="3 4" key="1">
    <citation type="submission" date="2019-03" db="EMBL/GenBank/DDBJ databases">
        <title>Draft genome sequences of novel Actinobacteria.</title>
        <authorList>
            <person name="Sahin N."/>
            <person name="Ay H."/>
            <person name="Saygin H."/>
        </authorList>
    </citation>
    <scope>NUCLEOTIDE SEQUENCE [LARGE SCALE GENOMIC DNA]</scope>
    <source>
        <strain evidence="3 4">JCM 13523</strain>
    </source>
</reference>
<feature type="region of interest" description="Disordered" evidence="1">
    <location>
        <begin position="20"/>
        <end position="71"/>
    </location>
</feature>
<feature type="chain" id="PRO_5038816870" evidence="2">
    <location>
        <begin position="24"/>
        <end position="197"/>
    </location>
</feature>
<proteinExistence type="predicted"/>
<dbReference type="OrthoDB" id="3830508at2"/>
<protein>
    <submittedName>
        <fullName evidence="3">Uncharacterized protein</fullName>
    </submittedName>
</protein>
<feature type="signal peptide" evidence="2">
    <location>
        <begin position="1"/>
        <end position="23"/>
    </location>
</feature>
<keyword evidence="4" id="KW-1185">Reference proteome</keyword>
<evidence type="ECO:0000313" key="3">
    <source>
        <dbReference type="EMBL" id="TDD58113.1"/>
    </source>
</evidence>
<organism evidence="3 4">
    <name type="scientific">Kribbella antibiotica</name>
    <dbReference type="NCBI Taxonomy" id="190195"/>
    <lineage>
        <taxon>Bacteria</taxon>
        <taxon>Bacillati</taxon>
        <taxon>Actinomycetota</taxon>
        <taxon>Actinomycetes</taxon>
        <taxon>Propionibacteriales</taxon>
        <taxon>Kribbellaceae</taxon>
        <taxon>Kribbella</taxon>
    </lineage>
</organism>
<evidence type="ECO:0000256" key="1">
    <source>
        <dbReference type="SAM" id="MobiDB-lite"/>
    </source>
</evidence>
<keyword evidence="2" id="KW-0732">Signal</keyword>
<evidence type="ECO:0000256" key="2">
    <source>
        <dbReference type="SAM" id="SignalP"/>
    </source>
</evidence>
<comment type="caution">
    <text evidence="3">The sequence shown here is derived from an EMBL/GenBank/DDBJ whole genome shotgun (WGS) entry which is preliminary data.</text>
</comment>
<dbReference type="PROSITE" id="PS51257">
    <property type="entry name" value="PROKAR_LIPOPROTEIN"/>
    <property type="match status" value="1"/>
</dbReference>